<protein>
    <recommendedName>
        <fullName evidence="4">Integral membrane protein</fullName>
    </recommendedName>
</protein>
<evidence type="ECO:0000256" key="1">
    <source>
        <dbReference type="SAM" id="Phobius"/>
    </source>
</evidence>
<organism evidence="2 3">
    <name type="scientific">Streptomyces ardesiacus</name>
    <dbReference type="NCBI Taxonomy" id="285564"/>
    <lineage>
        <taxon>Bacteria</taxon>
        <taxon>Bacillati</taxon>
        <taxon>Actinomycetota</taxon>
        <taxon>Actinomycetes</taxon>
        <taxon>Kitasatosporales</taxon>
        <taxon>Streptomycetaceae</taxon>
        <taxon>Streptomyces</taxon>
    </lineage>
</organism>
<sequence>MNAHAGAAAGSPAPRGILRGRPEQWLFKGIYGLVLASALVAALDVPGEKANPGQDALWVLLTALVSAVAHGYAHVIARRASGDGAARPGRVRAVLDEWPLVAAALPTVVLVLAASAGWWAEETAVDTALGLNTVSLFCLGVTAARAAGLGRLASCRAGALDMLLGLAIIAADALID</sequence>
<dbReference type="EMBL" id="JBIVPC010000010">
    <property type="protein sequence ID" value="MFJ6038475.1"/>
    <property type="molecule type" value="Genomic_DNA"/>
</dbReference>
<reference evidence="2 3" key="1">
    <citation type="submission" date="2024-10" db="EMBL/GenBank/DDBJ databases">
        <title>The Natural Products Discovery Center: Release of the First 8490 Sequenced Strains for Exploring Actinobacteria Biosynthetic Diversity.</title>
        <authorList>
            <person name="Kalkreuter E."/>
            <person name="Kautsar S.A."/>
            <person name="Yang D."/>
            <person name="Bader C.D."/>
            <person name="Teijaro C.N."/>
            <person name="Fluegel L."/>
            <person name="Davis C.M."/>
            <person name="Simpson J.R."/>
            <person name="Lauterbach L."/>
            <person name="Steele A.D."/>
            <person name="Gui C."/>
            <person name="Meng S."/>
            <person name="Li G."/>
            <person name="Viehrig K."/>
            <person name="Ye F."/>
            <person name="Su P."/>
            <person name="Kiefer A.F."/>
            <person name="Nichols A."/>
            <person name="Cepeda A.J."/>
            <person name="Yan W."/>
            <person name="Fan B."/>
            <person name="Jiang Y."/>
            <person name="Adhikari A."/>
            <person name="Zheng C.-J."/>
            <person name="Schuster L."/>
            <person name="Cowan T.M."/>
            <person name="Smanski M.J."/>
            <person name="Chevrette M.G."/>
            <person name="De Carvalho L.P.S."/>
            <person name="Shen B."/>
        </authorList>
    </citation>
    <scope>NUCLEOTIDE SEQUENCE [LARGE SCALE GENOMIC DNA]</scope>
    <source>
        <strain evidence="2 3">NPDC093086</strain>
    </source>
</reference>
<keyword evidence="1" id="KW-0812">Transmembrane</keyword>
<feature type="transmembrane region" description="Helical" evidence="1">
    <location>
        <begin position="25"/>
        <end position="45"/>
    </location>
</feature>
<dbReference type="RefSeq" id="WP_030401210.1">
    <property type="nucleotide sequence ID" value="NZ_BBOK01000008.1"/>
</dbReference>
<evidence type="ECO:0000313" key="3">
    <source>
        <dbReference type="Proteomes" id="UP001617907"/>
    </source>
</evidence>
<name>A0ABW8HE97_9ACTN</name>
<accession>A0ABW8HE97</accession>
<dbReference type="Proteomes" id="UP001617907">
    <property type="component" value="Unassembled WGS sequence"/>
</dbReference>
<comment type="caution">
    <text evidence="2">The sequence shown here is derived from an EMBL/GenBank/DDBJ whole genome shotgun (WGS) entry which is preliminary data.</text>
</comment>
<evidence type="ECO:0008006" key="4">
    <source>
        <dbReference type="Google" id="ProtNLM"/>
    </source>
</evidence>
<feature type="transmembrane region" description="Helical" evidence="1">
    <location>
        <begin position="131"/>
        <end position="150"/>
    </location>
</feature>
<dbReference type="GeneID" id="95503476"/>
<feature type="transmembrane region" description="Helical" evidence="1">
    <location>
        <begin position="98"/>
        <end position="119"/>
    </location>
</feature>
<keyword evidence="1" id="KW-1133">Transmembrane helix</keyword>
<feature type="transmembrane region" description="Helical" evidence="1">
    <location>
        <begin position="57"/>
        <end position="77"/>
    </location>
</feature>
<evidence type="ECO:0000313" key="2">
    <source>
        <dbReference type="EMBL" id="MFJ6038475.1"/>
    </source>
</evidence>
<proteinExistence type="predicted"/>
<gene>
    <name evidence="2" type="ORF">ACIQFM_19720</name>
</gene>
<keyword evidence="1" id="KW-0472">Membrane</keyword>
<keyword evidence="3" id="KW-1185">Reference proteome</keyword>